<dbReference type="Gene3D" id="3.90.1170.40">
    <property type="entry name" value="Molybdopterin biosynthesis MoaE subunit"/>
    <property type="match status" value="1"/>
</dbReference>
<name>A0A484H7Z7_9ZZZZ</name>
<dbReference type="GO" id="GO:0006777">
    <property type="term" value="P:Mo-molybdopterin cofactor biosynthetic process"/>
    <property type="evidence" value="ECO:0007669"/>
    <property type="project" value="InterPro"/>
</dbReference>
<dbReference type="AlphaFoldDB" id="A0A484H7Z7"/>
<organism evidence="1">
    <name type="scientific">invertebrate metagenome</name>
    <dbReference type="NCBI Taxonomy" id="1711999"/>
    <lineage>
        <taxon>unclassified sequences</taxon>
        <taxon>metagenomes</taxon>
        <taxon>organismal metagenomes</taxon>
    </lineage>
</organism>
<dbReference type="SUPFAM" id="SSF54690">
    <property type="entry name" value="Molybdopterin synthase subunit MoaE"/>
    <property type="match status" value="1"/>
</dbReference>
<dbReference type="InterPro" id="IPR036563">
    <property type="entry name" value="MoaE_sf"/>
</dbReference>
<dbReference type="InterPro" id="IPR003448">
    <property type="entry name" value="Mopterin_biosynth_MoaE"/>
</dbReference>
<dbReference type="Pfam" id="PF02391">
    <property type="entry name" value="MoaE"/>
    <property type="match status" value="1"/>
</dbReference>
<protein>
    <submittedName>
        <fullName evidence="1">Molybdenum cofactor biosynthesis protein MoaE</fullName>
    </submittedName>
</protein>
<proteinExistence type="predicted"/>
<reference evidence="1" key="1">
    <citation type="submission" date="2018-10" db="EMBL/GenBank/DDBJ databases">
        <authorList>
            <person name="Gruber-Vodicka H."/>
            <person name="Jaeckle O."/>
        </authorList>
    </citation>
    <scope>NUCLEOTIDE SEQUENCE</scope>
</reference>
<dbReference type="EMBL" id="LR026963">
    <property type="protein sequence ID" value="VBB69711.1"/>
    <property type="molecule type" value="Genomic_DNA"/>
</dbReference>
<sequence>MIRVQESDFDVGTELARLATDCTDIGGVATFLGFVRGQVGGIPLITMTLEHYPGMTERQLTAIEATAKRRWQLYDTLIVHRVGQLRPGERIVLVATAAHHRAAAFEACQFLIDWLKTHVTLWKLEETAHGSSWVESRAADITAKNRWNSK</sequence>
<gene>
    <name evidence="1" type="ORF">RIEGSTA812A_PEG_1184</name>
</gene>
<evidence type="ECO:0000313" key="1">
    <source>
        <dbReference type="EMBL" id="VBB69711.1"/>
    </source>
</evidence>
<accession>A0A484H7Z7</accession>
<dbReference type="PANTHER" id="PTHR23404">
    <property type="entry name" value="MOLYBDOPTERIN SYNTHASE RELATED"/>
    <property type="match status" value="1"/>
</dbReference>
<dbReference type="CDD" id="cd00756">
    <property type="entry name" value="MoaE"/>
    <property type="match status" value="1"/>
</dbReference>